<dbReference type="EMBL" id="RQFF01000005">
    <property type="protein sequence ID" value="TGK76974.1"/>
    <property type="molecule type" value="Genomic_DNA"/>
</dbReference>
<name>A0A6N4QA65_9LEPT</name>
<dbReference type="AlphaFoldDB" id="A0A6N4QA65"/>
<evidence type="ECO:0000313" key="2">
    <source>
        <dbReference type="Proteomes" id="UP000297239"/>
    </source>
</evidence>
<sequence length="232" mass="26843">MNNITIFIIALFLFSCSSNEIKDLKNIYSGIKTDENRFVRIKLNNFKDFKTKIIVNFQDYESFAAENFKYEQKFDLNQSDVNGDYIDVPMPKGIFIGSITLITKNHTPFYKNITGFYQIFFGVDSNYSLYNASKHDCRSEIRKNAFQIPKTYNTNFCNSLDLSNSNKIITVSLDQIEKINPESTILLLYTSISIGTAKYLSQYPYAPFLIIHTFLGITQNDILINFENYSNL</sequence>
<comment type="caution">
    <text evidence="1">The sequence shown here is derived from an EMBL/GenBank/DDBJ whole genome shotgun (WGS) entry which is preliminary data.</text>
</comment>
<keyword evidence="2" id="KW-1185">Reference proteome</keyword>
<evidence type="ECO:0000313" key="1">
    <source>
        <dbReference type="EMBL" id="TGK76974.1"/>
    </source>
</evidence>
<proteinExistence type="predicted"/>
<protein>
    <submittedName>
        <fullName evidence="1">Uncharacterized protein</fullName>
    </submittedName>
</protein>
<gene>
    <name evidence="1" type="ORF">EHQ18_00075</name>
</gene>
<dbReference type="OrthoDB" id="344747at2"/>
<dbReference type="Proteomes" id="UP000297239">
    <property type="component" value="Unassembled WGS sequence"/>
</dbReference>
<dbReference type="RefSeq" id="WP_135681185.1">
    <property type="nucleotide sequence ID" value="NZ_RQFF01000005.1"/>
</dbReference>
<reference evidence="1" key="1">
    <citation type="journal article" date="2019" name="PLoS Negl. Trop. Dis.">
        <title>Revisiting the worldwide diversity of Leptospira species in the environment.</title>
        <authorList>
            <person name="Vincent A.T."/>
            <person name="Schiettekatte O."/>
            <person name="Bourhy P."/>
            <person name="Veyrier F.J."/>
            <person name="Picardeau M."/>
        </authorList>
    </citation>
    <scope>NUCLEOTIDE SEQUENCE [LARGE SCALE GENOMIC DNA]</scope>
    <source>
        <strain evidence="1">201800293</strain>
    </source>
</reference>
<accession>A0A6N4QA65</accession>
<organism evidence="1 2">
    <name type="scientific">Leptospira kanakyensis</name>
    <dbReference type="NCBI Taxonomy" id="2484968"/>
    <lineage>
        <taxon>Bacteria</taxon>
        <taxon>Pseudomonadati</taxon>
        <taxon>Spirochaetota</taxon>
        <taxon>Spirochaetia</taxon>
        <taxon>Leptospirales</taxon>
        <taxon>Leptospiraceae</taxon>
        <taxon>Leptospira</taxon>
    </lineage>
</organism>